<protein>
    <submittedName>
        <fullName evidence="1">Uncharacterized protein</fullName>
    </submittedName>
</protein>
<dbReference type="Proteomes" id="UP000054549">
    <property type="component" value="Unassembled WGS sequence"/>
</dbReference>
<name>A0A0C2ST11_AMAMK</name>
<gene>
    <name evidence="1" type="ORF">M378DRAFT_16433</name>
</gene>
<reference evidence="1 2" key="1">
    <citation type="submission" date="2014-04" db="EMBL/GenBank/DDBJ databases">
        <title>Evolutionary Origins and Diversification of the Mycorrhizal Mutualists.</title>
        <authorList>
            <consortium name="DOE Joint Genome Institute"/>
            <consortium name="Mycorrhizal Genomics Consortium"/>
            <person name="Kohler A."/>
            <person name="Kuo A."/>
            <person name="Nagy L.G."/>
            <person name="Floudas D."/>
            <person name="Copeland A."/>
            <person name="Barry K.W."/>
            <person name="Cichocki N."/>
            <person name="Veneault-Fourrey C."/>
            <person name="LaButti K."/>
            <person name="Lindquist E.A."/>
            <person name="Lipzen A."/>
            <person name="Lundell T."/>
            <person name="Morin E."/>
            <person name="Murat C."/>
            <person name="Riley R."/>
            <person name="Ohm R."/>
            <person name="Sun H."/>
            <person name="Tunlid A."/>
            <person name="Henrissat B."/>
            <person name="Grigoriev I.V."/>
            <person name="Hibbett D.S."/>
            <person name="Martin F."/>
        </authorList>
    </citation>
    <scope>NUCLEOTIDE SEQUENCE [LARGE SCALE GENOMIC DNA]</scope>
    <source>
        <strain evidence="1 2">Koide BX008</strain>
    </source>
</reference>
<proteinExistence type="predicted"/>
<dbReference type="AlphaFoldDB" id="A0A0C2ST11"/>
<evidence type="ECO:0000313" key="2">
    <source>
        <dbReference type="Proteomes" id="UP000054549"/>
    </source>
</evidence>
<dbReference type="EMBL" id="KN818380">
    <property type="protein sequence ID" value="KIL57164.1"/>
    <property type="molecule type" value="Genomic_DNA"/>
</dbReference>
<dbReference type="InParanoid" id="A0A0C2ST11"/>
<evidence type="ECO:0000313" key="1">
    <source>
        <dbReference type="EMBL" id="KIL57164.1"/>
    </source>
</evidence>
<organism evidence="1 2">
    <name type="scientific">Amanita muscaria (strain Koide BX008)</name>
    <dbReference type="NCBI Taxonomy" id="946122"/>
    <lineage>
        <taxon>Eukaryota</taxon>
        <taxon>Fungi</taxon>
        <taxon>Dikarya</taxon>
        <taxon>Basidiomycota</taxon>
        <taxon>Agaricomycotina</taxon>
        <taxon>Agaricomycetes</taxon>
        <taxon>Agaricomycetidae</taxon>
        <taxon>Agaricales</taxon>
        <taxon>Pluteineae</taxon>
        <taxon>Amanitaceae</taxon>
        <taxon>Amanita</taxon>
    </lineage>
</organism>
<keyword evidence="2" id="KW-1185">Reference proteome</keyword>
<sequence length="131" mass="14033">MNQVLYEKVSTRGEETNIRVRPVSKRSSQNSCGAGMLKEEAQNVKDTNLREQDSPSIALDVKSGGGQGRAIRGWLDSSSPVVLAASLPTHAAIAKGTQGTWLSYPSQDVLQVLSCGPRPQYASEKASSRTT</sequence>
<accession>A0A0C2ST11</accession>
<dbReference type="HOGENOM" id="CLU_1927055_0_0_1"/>